<reference evidence="9" key="1">
    <citation type="submission" date="2012-12" db="EMBL/GenBank/DDBJ databases">
        <authorList>
            <person name="Hellsten U."/>
            <person name="Grimwood J."/>
            <person name="Chapman J.A."/>
            <person name="Shapiro H."/>
            <person name="Aerts A."/>
            <person name="Otillar R.P."/>
            <person name="Terry A.Y."/>
            <person name="Boore J.L."/>
            <person name="Simakov O."/>
            <person name="Marletaz F."/>
            <person name="Cho S.-J."/>
            <person name="Edsinger-Gonzales E."/>
            <person name="Havlak P."/>
            <person name="Kuo D.-H."/>
            <person name="Larsson T."/>
            <person name="Lv J."/>
            <person name="Arendt D."/>
            <person name="Savage R."/>
            <person name="Osoegawa K."/>
            <person name="de Jong P."/>
            <person name="Lindberg D.R."/>
            <person name="Seaver E.C."/>
            <person name="Weisblat D.A."/>
            <person name="Putnam N.H."/>
            <person name="Grigoriev I.V."/>
            <person name="Rokhsar D.S."/>
        </authorList>
    </citation>
    <scope>NUCLEOTIDE SEQUENCE</scope>
</reference>
<keyword evidence="3 6" id="KW-0812">Transmembrane</keyword>
<dbReference type="KEGG" id="hro:HELRODRAFT_184990"/>
<feature type="transmembrane region" description="Helical" evidence="6">
    <location>
        <begin position="270"/>
        <end position="288"/>
    </location>
</feature>
<evidence type="ECO:0000313" key="7">
    <source>
        <dbReference type="EMBL" id="ESO02428.1"/>
    </source>
</evidence>
<dbReference type="Proteomes" id="UP000015101">
    <property type="component" value="Unassembled WGS sequence"/>
</dbReference>
<dbReference type="GeneID" id="20209935"/>
<dbReference type="OrthoDB" id="5963193at2759"/>
<keyword evidence="5 6" id="KW-0472">Membrane</keyword>
<feature type="transmembrane region" description="Helical" evidence="6">
    <location>
        <begin position="39"/>
        <end position="60"/>
    </location>
</feature>
<keyword evidence="9" id="KW-1185">Reference proteome</keyword>
<name>T1FM86_HELRO</name>
<gene>
    <name evidence="8" type="primary">20209935</name>
    <name evidence="7" type="ORF">HELRODRAFT_184990</name>
</gene>
<comment type="subcellular location">
    <subcellularLocation>
        <location evidence="1">Membrane</location>
        <topology evidence="1">Multi-pass membrane protein</topology>
    </subcellularLocation>
</comment>
<dbReference type="GO" id="GO:0016020">
    <property type="term" value="C:membrane"/>
    <property type="evidence" value="ECO:0000318"/>
    <property type="project" value="GO_Central"/>
</dbReference>
<reference evidence="7 9" key="2">
    <citation type="journal article" date="2013" name="Nature">
        <title>Insights into bilaterian evolution from three spiralian genomes.</title>
        <authorList>
            <person name="Simakov O."/>
            <person name="Marletaz F."/>
            <person name="Cho S.J."/>
            <person name="Edsinger-Gonzales E."/>
            <person name="Havlak P."/>
            <person name="Hellsten U."/>
            <person name="Kuo D.H."/>
            <person name="Larsson T."/>
            <person name="Lv J."/>
            <person name="Arendt D."/>
            <person name="Savage R."/>
            <person name="Osoegawa K."/>
            <person name="de Jong P."/>
            <person name="Grimwood J."/>
            <person name="Chapman J.A."/>
            <person name="Shapiro H."/>
            <person name="Aerts A."/>
            <person name="Otillar R.P."/>
            <person name="Terry A.Y."/>
            <person name="Boore J.L."/>
            <person name="Grigoriev I.V."/>
            <person name="Lindberg D.R."/>
            <person name="Seaver E.C."/>
            <person name="Weisblat D.A."/>
            <person name="Putnam N.H."/>
            <person name="Rokhsar D.S."/>
        </authorList>
    </citation>
    <scope>NUCLEOTIDE SEQUENCE</scope>
</reference>
<dbReference type="eggNOG" id="KOG2592">
    <property type="taxonomic scope" value="Eukaryota"/>
</dbReference>
<feature type="transmembrane region" description="Helical" evidence="6">
    <location>
        <begin position="95"/>
        <end position="117"/>
    </location>
</feature>
<feature type="transmembrane region" description="Helical" evidence="6">
    <location>
        <begin position="202"/>
        <end position="228"/>
    </location>
</feature>
<evidence type="ECO:0000256" key="3">
    <source>
        <dbReference type="ARBA" id="ARBA00022692"/>
    </source>
</evidence>
<dbReference type="EnsemblMetazoa" id="HelroT184990">
    <property type="protein sequence ID" value="HelroP184990"/>
    <property type="gene ID" value="HelroG184990"/>
</dbReference>
<dbReference type="CTD" id="20209935"/>
<reference evidence="8" key="3">
    <citation type="submission" date="2015-06" db="UniProtKB">
        <authorList>
            <consortium name="EnsemblMetazoa"/>
        </authorList>
    </citation>
    <scope>IDENTIFICATION</scope>
</reference>
<dbReference type="InterPro" id="IPR005016">
    <property type="entry name" value="TDE1/TMS"/>
</dbReference>
<dbReference type="EMBL" id="KB096742">
    <property type="protein sequence ID" value="ESO02428.1"/>
    <property type="molecule type" value="Genomic_DNA"/>
</dbReference>
<evidence type="ECO:0000256" key="4">
    <source>
        <dbReference type="ARBA" id="ARBA00022989"/>
    </source>
</evidence>
<evidence type="ECO:0000256" key="2">
    <source>
        <dbReference type="ARBA" id="ARBA00006665"/>
    </source>
</evidence>
<feature type="transmembrane region" description="Helical" evidence="6">
    <location>
        <begin position="240"/>
        <end position="258"/>
    </location>
</feature>
<feature type="transmembrane region" description="Helical" evidence="6">
    <location>
        <begin position="408"/>
        <end position="428"/>
    </location>
</feature>
<feature type="transmembrane region" description="Helical" evidence="6">
    <location>
        <begin position="129"/>
        <end position="149"/>
    </location>
</feature>
<evidence type="ECO:0000313" key="8">
    <source>
        <dbReference type="EnsemblMetazoa" id="HelroP184990"/>
    </source>
</evidence>
<dbReference type="AlphaFoldDB" id="T1FM86"/>
<organism evidence="8 9">
    <name type="scientific">Helobdella robusta</name>
    <name type="common">Californian leech</name>
    <dbReference type="NCBI Taxonomy" id="6412"/>
    <lineage>
        <taxon>Eukaryota</taxon>
        <taxon>Metazoa</taxon>
        <taxon>Spiralia</taxon>
        <taxon>Lophotrochozoa</taxon>
        <taxon>Annelida</taxon>
        <taxon>Clitellata</taxon>
        <taxon>Hirudinea</taxon>
        <taxon>Rhynchobdellida</taxon>
        <taxon>Glossiphoniidae</taxon>
        <taxon>Helobdella</taxon>
    </lineage>
</organism>
<evidence type="ECO:0000256" key="6">
    <source>
        <dbReference type="SAM" id="Phobius"/>
    </source>
</evidence>
<dbReference type="PANTHER" id="PTHR10383:SF9">
    <property type="entry name" value="SERINE INCORPORATOR, ISOFORM F"/>
    <property type="match status" value="1"/>
</dbReference>
<dbReference type="PANTHER" id="PTHR10383">
    <property type="entry name" value="SERINE INCORPORATOR"/>
    <property type="match status" value="1"/>
</dbReference>
<dbReference type="InParanoid" id="T1FM86"/>
<evidence type="ECO:0008006" key="10">
    <source>
        <dbReference type="Google" id="ProtNLM"/>
    </source>
</evidence>
<protein>
    <recommendedName>
        <fullName evidence="10">Serine incorporator 1</fullName>
    </recommendedName>
</protein>
<dbReference type="HOGENOM" id="CLU_029574_5_0_1"/>
<dbReference type="STRING" id="6412.T1FM86"/>
<evidence type="ECO:0000256" key="1">
    <source>
        <dbReference type="ARBA" id="ARBA00004141"/>
    </source>
</evidence>
<dbReference type="Pfam" id="PF03348">
    <property type="entry name" value="Serinc"/>
    <property type="match status" value="1"/>
</dbReference>
<dbReference type="OMA" id="DKHCNPL"/>
<comment type="similarity">
    <text evidence="2">Belongs to the TDE1 family.</text>
</comment>
<keyword evidence="4 6" id="KW-1133">Transmembrane helix</keyword>
<proteinExistence type="inferred from homology"/>
<sequence length="474" mass="52511">MGCVVGSLASSVACCFGNAACSLCCSMCPSTRNSVATRIAYAIVLLLGTIVACIMLNPSVGAQLAKLDFLCKPTTFIPGYTIPSLDCQSFVGYMAVYKVCFSMACFFFLLCVIMINVKTSKDPRSAVQNGFWFFKILLLVGICIGAFFITGENELKFRQAWMVIGMIGAFVFILIQLILLVDFAHSWNEKWIGRYEETESKAWFAGLLFFTVLFYALSLTLVVIFYIYYAHDGDCGLHKFFVSFNLIICFVLSVCSILPKIQEANPRSGLLQSSLITLYTMYLTWSAMTNNPNHSCNPSFTEILKPLYPTNSSIPGGNSTDGYMDISNGVGLDWKSILSLAIFLACVLYSSIRTSSMNNMTKLNITGRQDGILDDENLIINQASADAGESGGKSIDDEGDGVAYSYSFFHFIFLLASLYIMMTLTHWYKPSADIKYMVSNEPAMWVKISSSWVCLAIYGWTLVAPIVLSNREFN</sequence>
<dbReference type="FunCoup" id="T1FM86">
    <property type="interactions" value="986"/>
</dbReference>
<accession>T1FM86</accession>
<evidence type="ECO:0000313" key="9">
    <source>
        <dbReference type="Proteomes" id="UP000015101"/>
    </source>
</evidence>
<evidence type="ECO:0000256" key="5">
    <source>
        <dbReference type="ARBA" id="ARBA00023136"/>
    </source>
</evidence>
<dbReference type="EMBL" id="AMQM01000880">
    <property type="status" value="NOT_ANNOTATED_CDS"/>
    <property type="molecule type" value="Genomic_DNA"/>
</dbReference>
<feature type="transmembrane region" description="Helical" evidence="6">
    <location>
        <begin position="334"/>
        <end position="352"/>
    </location>
</feature>
<feature type="transmembrane region" description="Helical" evidence="6">
    <location>
        <begin position="161"/>
        <end position="181"/>
    </location>
</feature>
<feature type="transmembrane region" description="Helical" evidence="6">
    <location>
        <begin position="448"/>
        <end position="468"/>
    </location>
</feature>
<dbReference type="RefSeq" id="XP_009019836.1">
    <property type="nucleotide sequence ID" value="XM_009021588.1"/>
</dbReference>